<dbReference type="Gene3D" id="1.10.1060.10">
    <property type="entry name" value="Alpha-helical ferredoxin"/>
    <property type="match status" value="1"/>
</dbReference>
<keyword evidence="4" id="KW-0677">Repeat</keyword>
<keyword evidence="1" id="KW-0813">Transport</keyword>
<keyword evidence="3" id="KW-0479">Metal-binding</keyword>
<dbReference type="NCBIfam" id="TIGR00273">
    <property type="entry name" value="LutB/LldF family L-lactate oxidation iron-sulfur protein"/>
    <property type="match status" value="1"/>
</dbReference>
<dbReference type="SUPFAM" id="SSF100950">
    <property type="entry name" value="NagB/RpiA/CoA transferase-like"/>
    <property type="match status" value="1"/>
</dbReference>
<dbReference type="Proteomes" id="UP000245021">
    <property type="component" value="Unassembled WGS sequence"/>
</dbReference>
<dbReference type="PROSITE" id="PS00198">
    <property type="entry name" value="4FE4S_FER_1"/>
    <property type="match status" value="1"/>
</dbReference>
<keyword evidence="6" id="KW-0408">Iron</keyword>
<organism evidence="9 10">
    <name type="scientific">Lactococcus termiticola</name>
    <dbReference type="NCBI Taxonomy" id="2169526"/>
    <lineage>
        <taxon>Bacteria</taxon>
        <taxon>Bacillati</taxon>
        <taxon>Bacillota</taxon>
        <taxon>Bacilli</taxon>
        <taxon>Lactobacillales</taxon>
        <taxon>Streptococcaceae</taxon>
        <taxon>Lactococcus</taxon>
    </lineage>
</organism>
<dbReference type="GO" id="GO:0046872">
    <property type="term" value="F:metal ion binding"/>
    <property type="evidence" value="ECO:0007669"/>
    <property type="project" value="UniProtKB-KW"/>
</dbReference>
<feature type="domain" description="4Fe-4S ferredoxin-type" evidence="8">
    <location>
        <begin position="304"/>
        <end position="334"/>
    </location>
</feature>
<keyword evidence="7" id="KW-0411">Iron-sulfur</keyword>
<dbReference type="InterPro" id="IPR037171">
    <property type="entry name" value="NagB/RpiA_transferase-like"/>
</dbReference>
<proteinExistence type="predicted"/>
<name>A0A2R5HCW4_9LACT</name>
<protein>
    <submittedName>
        <fullName evidence="9">Iron-sulfur cluster binding protein / lactate utilization protein LutB</fullName>
    </submittedName>
</protein>
<dbReference type="InterPro" id="IPR009051">
    <property type="entry name" value="Helical_ferredxn"/>
</dbReference>
<dbReference type="AlphaFoldDB" id="A0A2R5HCW4"/>
<dbReference type="Gene3D" id="3.40.50.10420">
    <property type="entry name" value="NagB/RpiA/CoA transferase-like"/>
    <property type="match status" value="1"/>
</dbReference>
<sequence>MGLSTSTKTFAERVEDSKKDEFARKAVAKAQDAQWDKRETAREELGNWQEWRDIAESIRQHTLTHLPHYLEEFSDNVAKRGGHVFFAQTAEEAKNYVRDVIVEKNAKNVVKSKSMVTTEVDIDPMLVELGDIDVLETDLAEFILQVADWDEPSHIVFPALHKNRDQIRDIFAAKLGYDGDNDPKNLARCARDTMRKLFLKSEVGITGCNFAIADTGQINLSTNEGNADLTISIPKTQIVLMGMERIVPSIKEAEILDNMLARSAVGQKLTTYVTFAGQKAEDESDGPEDFHVVIVDNGRSNAIGTAFESVLQCIRCGACLNVCPVYRQIGGHAYGSIYPGPIGSVLSPVLGGYEDYGDLPYASTLCGACTDTCPVKIPLHELLIEHRKVMEDDLKMHHDGAFVNFEMQTVGQGTGHKWMFNAALNLGHTGMAMLPKNKEVTVEGSLFENGAIKKAPALAKGWTDVRDLPVAPKHKDQFRQWYKKHQAEKGEK</sequence>
<keyword evidence="5" id="KW-0249">Electron transport</keyword>
<dbReference type="PANTHER" id="PTHR47153">
    <property type="entry name" value="LACTATE UTILIZATION PROTEIN B"/>
    <property type="match status" value="1"/>
</dbReference>
<dbReference type="RefSeq" id="WP_109244928.1">
    <property type="nucleotide sequence ID" value="NZ_BFFO01000001.1"/>
</dbReference>
<dbReference type="InterPro" id="IPR017900">
    <property type="entry name" value="4Fe4S_Fe_S_CS"/>
</dbReference>
<evidence type="ECO:0000259" key="8">
    <source>
        <dbReference type="PROSITE" id="PS51379"/>
    </source>
</evidence>
<dbReference type="GO" id="GO:0006089">
    <property type="term" value="P:lactate metabolic process"/>
    <property type="evidence" value="ECO:0007669"/>
    <property type="project" value="InterPro"/>
</dbReference>
<dbReference type="GO" id="GO:0051539">
    <property type="term" value="F:4 iron, 4 sulfur cluster binding"/>
    <property type="evidence" value="ECO:0007669"/>
    <property type="project" value="UniProtKB-KW"/>
</dbReference>
<evidence type="ECO:0000256" key="7">
    <source>
        <dbReference type="ARBA" id="ARBA00023014"/>
    </source>
</evidence>
<evidence type="ECO:0000256" key="3">
    <source>
        <dbReference type="ARBA" id="ARBA00022723"/>
    </source>
</evidence>
<dbReference type="SUPFAM" id="SSF46548">
    <property type="entry name" value="alpha-helical ferredoxin"/>
    <property type="match status" value="1"/>
</dbReference>
<keyword evidence="10" id="KW-1185">Reference proteome</keyword>
<dbReference type="InterPro" id="IPR003741">
    <property type="entry name" value="LUD_dom"/>
</dbReference>
<evidence type="ECO:0000256" key="5">
    <source>
        <dbReference type="ARBA" id="ARBA00022982"/>
    </source>
</evidence>
<evidence type="ECO:0000313" key="9">
    <source>
        <dbReference type="EMBL" id="GBG95929.1"/>
    </source>
</evidence>
<dbReference type="EMBL" id="BFFO01000001">
    <property type="protein sequence ID" value="GBG95929.1"/>
    <property type="molecule type" value="Genomic_DNA"/>
</dbReference>
<dbReference type="PANTHER" id="PTHR47153:SF2">
    <property type="entry name" value="LACTATE UTILIZATION PROTEIN B"/>
    <property type="match status" value="1"/>
</dbReference>
<dbReference type="Pfam" id="PF02589">
    <property type="entry name" value="LUD_dom"/>
    <property type="match status" value="1"/>
</dbReference>
<dbReference type="Pfam" id="PF13183">
    <property type="entry name" value="Fer4_8"/>
    <property type="match status" value="1"/>
</dbReference>
<dbReference type="OrthoDB" id="9782337at2"/>
<reference evidence="9 10" key="1">
    <citation type="journal article" date="2018" name="Genome Announc.">
        <title>Draft Genome Sequence of Lactococcus sp. Strain NtB2 (JCM 32569), Isolated from the Gut of the Higher Termite Nasutitermes takasagoensis.</title>
        <authorList>
            <person name="Noda S."/>
            <person name="Aihara C."/>
            <person name="Yuki M."/>
            <person name="Ohkuma M."/>
        </authorList>
    </citation>
    <scope>NUCLEOTIDE SEQUENCE [LARGE SCALE GENOMIC DNA]</scope>
    <source>
        <strain evidence="9 10">NtB2</strain>
    </source>
</reference>
<dbReference type="InterPro" id="IPR004452">
    <property type="entry name" value="LutB/LldF"/>
</dbReference>
<evidence type="ECO:0000256" key="2">
    <source>
        <dbReference type="ARBA" id="ARBA00022485"/>
    </source>
</evidence>
<comment type="caution">
    <text evidence="9">The sequence shown here is derived from an EMBL/GenBank/DDBJ whole genome shotgun (WGS) entry which is preliminary data.</text>
</comment>
<keyword evidence="2" id="KW-0004">4Fe-4S</keyword>
<evidence type="ECO:0000256" key="6">
    <source>
        <dbReference type="ARBA" id="ARBA00023004"/>
    </source>
</evidence>
<dbReference type="InterPro" id="IPR017896">
    <property type="entry name" value="4Fe4S_Fe-S-bd"/>
</dbReference>
<evidence type="ECO:0000256" key="4">
    <source>
        <dbReference type="ARBA" id="ARBA00022737"/>
    </source>
</evidence>
<dbReference type="PROSITE" id="PS51379">
    <property type="entry name" value="4FE4S_FER_2"/>
    <property type="match status" value="1"/>
</dbReference>
<evidence type="ECO:0000256" key="1">
    <source>
        <dbReference type="ARBA" id="ARBA00022448"/>
    </source>
</evidence>
<gene>
    <name evidence="9" type="ORF">NtB2_00031</name>
</gene>
<evidence type="ECO:0000313" key="10">
    <source>
        <dbReference type="Proteomes" id="UP000245021"/>
    </source>
</evidence>
<accession>A0A2R5HCW4</accession>
<dbReference type="InterPro" id="IPR024185">
    <property type="entry name" value="FTHF_cligase-like_sf"/>
</dbReference>